<name>A0AAV4QMR5_9ARAC</name>
<keyword evidence="2 5" id="KW-0768">Sushi</keyword>
<evidence type="ECO:0000256" key="3">
    <source>
        <dbReference type="ARBA" id="ARBA00022729"/>
    </source>
</evidence>
<dbReference type="CDD" id="cd00033">
    <property type="entry name" value="CCP"/>
    <property type="match status" value="1"/>
</dbReference>
<proteinExistence type="predicted"/>
<dbReference type="PANTHER" id="PTHR45785:SF2">
    <property type="entry name" value="COMPLEMENT FACTOR H-RELATED"/>
    <property type="match status" value="1"/>
</dbReference>
<evidence type="ECO:0000313" key="9">
    <source>
        <dbReference type="Proteomes" id="UP001054837"/>
    </source>
</evidence>
<feature type="non-terminal residue" evidence="8">
    <location>
        <position position="676"/>
    </location>
</feature>
<evidence type="ECO:0000256" key="4">
    <source>
        <dbReference type="ARBA" id="ARBA00023157"/>
    </source>
</evidence>
<evidence type="ECO:0000256" key="2">
    <source>
        <dbReference type="ARBA" id="ARBA00022659"/>
    </source>
</evidence>
<evidence type="ECO:0000256" key="1">
    <source>
        <dbReference type="ARBA" id="ARBA00004328"/>
    </source>
</evidence>
<evidence type="ECO:0000259" key="7">
    <source>
        <dbReference type="PROSITE" id="PS50923"/>
    </source>
</evidence>
<evidence type="ECO:0000313" key="8">
    <source>
        <dbReference type="EMBL" id="GIY09636.1"/>
    </source>
</evidence>
<protein>
    <submittedName>
        <fullName evidence="8">Protein lev-9</fullName>
    </submittedName>
</protein>
<dbReference type="SMART" id="SM00032">
    <property type="entry name" value="CCP"/>
    <property type="match status" value="7"/>
</dbReference>
<comment type="subcellular location">
    <subcellularLocation>
        <location evidence="1">Virion</location>
    </subcellularLocation>
</comment>
<keyword evidence="4 5" id="KW-1015">Disulfide bond</keyword>
<dbReference type="PROSITE" id="PS50923">
    <property type="entry name" value="SUSHI"/>
    <property type="match status" value="2"/>
</dbReference>
<feature type="disulfide bond" evidence="5">
    <location>
        <begin position="295"/>
        <end position="322"/>
    </location>
</feature>
<organism evidence="8 9">
    <name type="scientific">Caerostris darwini</name>
    <dbReference type="NCBI Taxonomy" id="1538125"/>
    <lineage>
        <taxon>Eukaryota</taxon>
        <taxon>Metazoa</taxon>
        <taxon>Ecdysozoa</taxon>
        <taxon>Arthropoda</taxon>
        <taxon>Chelicerata</taxon>
        <taxon>Arachnida</taxon>
        <taxon>Araneae</taxon>
        <taxon>Araneomorphae</taxon>
        <taxon>Entelegynae</taxon>
        <taxon>Araneoidea</taxon>
        <taxon>Araneidae</taxon>
        <taxon>Caerostris</taxon>
    </lineage>
</organism>
<dbReference type="InterPro" id="IPR035976">
    <property type="entry name" value="Sushi/SCR/CCP_sf"/>
</dbReference>
<reference evidence="8 9" key="1">
    <citation type="submission" date="2021-06" db="EMBL/GenBank/DDBJ databases">
        <title>Caerostris darwini draft genome.</title>
        <authorList>
            <person name="Kono N."/>
            <person name="Arakawa K."/>
        </authorList>
    </citation>
    <scope>NUCLEOTIDE SEQUENCE [LARGE SCALE GENOMIC DNA]</scope>
</reference>
<feature type="region of interest" description="Disordered" evidence="6">
    <location>
        <begin position="478"/>
        <end position="499"/>
    </location>
</feature>
<sequence length="676" mass="74912">MAYQRIPIIPFPRSITDTFICTRLEEGGIDACQDKSGSSAVFFKYSSKASCDSKDIDPSEGIILSDDVKTGYLHGKHLLVKCGEGLTPSESKAHCSRGEWIISGKLCVEKPCSVPKVDHGKFGRDVRSYYGRTTFQELPEGAKTENNEKLYLTCEAKYEPFGTTTMEKEITCSLGEWSTILRCEPDMWKTYIQNVIALPQILFFEAICRGPPPLTDNVHLISVNRTHKGAVVYVCKRHFGEKRHGNVTCSFGTWKGDAALCKDSRCSLEELSFPGLETKGLKNVYYRNQAFTATCKKGYNATKENNRITCVDGEWEGHLPPCLEASCDSKDIDPSEGIILSDDEKTGYLHGKHLIVKCGEGLTPGESKVRCSRGEWVISGKLCVESSCNVVKIDNGAFTQQVQKSKWTFRSGTQKWIEYEKVTLGSTKSPGSSLHVSCNEGYTFQGKGANDVEVKCRSGKFYPNPVCLITGVPYEDEEDSKQHDSSLVNQGSDERNLPENKAVDSAISIAHEENSNRQPNVEDAVPPSVCTCTFGFDRLNGKKEITCEDCRPWNSAEYPRCELPETGDVVLTFLVDSKHLPGNIVVIQKGANINIECFSARFTEFPKWAAPSLQNVEVRAMCPHLNESEGMHISYTDNLNEGSIAAFHCLPPRERTGVSSTTCKEGEWVDPVPTCT</sequence>
<accession>A0AAV4QMR5</accession>
<gene>
    <name evidence="8" type="primary">lev-9_3</name>
    <name evidence="8" type="ORF">CDAR_303571</name>
</gene>
<dbReference type="InterPro" id="IPR051503">
    <property type="entry name" value="ComplSys_Reg/VirEntry_Med"/>
</dbReference>
<dbReference type="InterPro" id="IPR000436">
    <property type="entry name" value="Sushi_SCR_CCP_dom"/>
</dbReference>
<dbReference type="Proteomes" id="UP001054837">
    <property type="component" value="Unassembled WGS sequence"/>
</dbReference>
<dbReference type="EMBL" id="BPLQ01004665">
    <property type="protein sequence ID" value="GIY09636.1"/>
    <property type="molecule type" value="Genomic_DNA"/>
</dbReference>
<feature type="domain" description="Sushi" evidence="7">
    <location>
        <begin position="264"/>
        <end position="324"/>
    </location>
</feature>
<comment type="caution">
    <text evidence="8">The sequence shown here is derived from an EMBL/GenBank/DDBJ whole genome shotgun (WGS) entry which is preliminary data.</text>
</comment>
<evidence type="ECO:0000256" key="5">
    <source>
        <dbReference type="PROSITE-ProRule" id="PRU00302"/>
    </source>
</evidence>
<evidence type="ECO:0000256" key="6">
    <source>
        <dbReference type="SAM" id="MobiDB-lite"/>
    </source>
</evidence>
<keyword evidence="3" id="KW-0732">Signal</keyword>
<dbReference type="SUPFAM" id="SSF57535">
    <property type="entry name" value="Complement control module/SCR domain"/>
    <property type="match status" value="3"/>
</dbReference>
<dbReference type="PANTHER" id="PTHR45785">
    <property type="entry name" value="COMPLEMENT FACTOR H-RELATED"/>
    <property type="match status" value="1"/>
</dbReference>
<comment type="caution">
    <text evidence="5">Lacks conserved residue(s) required for the propagation of feature annotation.</text>
</comment>
<feature type="domain" description="Sushi" evidence="7">
    <location>
        <begin position="620"/>
        <end position="676"/>
    </location>
</feature>
<dbReference type="Pfam" id="PF00084">
    <property type="entry name" value="Sushi"/>
    <property type="match status" value="1"/>
</dbReference>
<dbReference type="Gene3D" id="2.10.70.10">
    <property type="entry name" value="Complement Module, domain 1"/>
    <property type="match status" value="4"/>
</dbReference>
<dbReference type="AlphaFoldDB" id="A0AAV4QMR5"/>
<keyword evidence="9" id="KW-1185">Reference proteome</keyword>